<gene>
    <name evidence="2" type="ORF">K6K13_07565</name>
</gene>
<dbReference type="Proteomes" id="UP000825886">
    <property type="component" value="Chromosome"/>
</dbReference>
<reference evidence="2 3" key="1">
    <citation type="submission" date="2021-08" db="EMBL/GenBank/DDBJ databases">
        <title>Culture and genomic analysis of Symbiopectobacterium purcellii sp. nov. gen. nov., isolated from the leafhopper Empoasca decipiens.</title>
        <authorList>
            <person name="Nadal-Jimenez P."/>
            <person name="Siozios S."/>
            <person name="Halliday N."/>
            <person name="Camara M."/>
            <person name="Hurst G.D.D."/>
        </authorList>
    </citation>
    <scope>NUCLEOTIDE SEQUENCE [LARGE SCALE GENOMIC DNA]</scope>
    <source>
        <strain evidence="2 3">SyEd1</strain>
    </source>
</reference>
<keyword evidence="1" id="KW-0812">Transmembrane</keyword>
<keyword evidence="1" id="KW-1133">Transmembrane helix</keyword>
<feature type="transmembrane region" description="Helical" evidence="1">
    <location>
        <begin position="52"/>
        <end position="75"/>
    </location>
</feature>
<keyword evidence="3" id="KW-1185">Reference proteome</keyword>
<evidence type="ECO:0000313" key="2">
    <source>
        <dbReference type="EMBL" id="QZN97208.1"/>
    </source>
</evidence>
<protein>
    <submittedName>
        <fullName evidence="2">Uncharacterized protein</fullName>
    </submittedName>
</protein>
<evidence type="ECO:0000313" key="3">
    <source>
        <dbReference type="Proteomes" id="UP000825886"/>
    </source>
</evidence>
<evidence type="ECO:0000256" key="1">
    <source>
        <dbReference type="SAM" id="Phobius"/>
    </source>
</evidence>
<feature type="transmembrane region" description="Helical" evidence="1">
    <location>
        <begin position="6"/>
        <end position="27"/>
    </location>
</feature>
<keyword evidence="1" id="KW-0472">Membrane</keyword>
<accession>A0ABX9AQ77</accession>
<dbReference type="RefSeq" id="WP_222160227.1">
    <property type="nucleotide sequence ID" value="NZ_CP081864.1"/>
</dbReference>
<name>A0ABX9AQ77_9ENTR</name>
<dbReference type="EMBL" id="CP081864">
    <property type="protein sequence ID" value="QZN97208.1"/>
    <property type="molecule type" value="Genomic_DNA"/>
</dbReference>
<organism evidence="2 3">
    <name type="scientific">Symbiopectobacterium purcellii</name>
    <dbReference type="NCBI Taxonomy" id="2871826"/>
    <lineage>
        <taxon>Bacteria</taxon>
        <taxon>Pseudomonadati</taxon>
        <taxon>Pseudomonadota</taxon>
        <taxon>Gammaproteobacteria</taxon>
        <taxon>Enterobacterales</taxon>
        <taxon>Enterobacteriaceae</taxon>
    </lineage>
</organism>
<sequence length="81" mass="9147">MDYEVVALSCMTYIMAVWMLLHGIRGAQSGVIVESRKGSSVKDCYYRGDIGFYVNVFLYIVGGTFMVGISTWLLMRGLGYW</sequence>
<proteinExistence type="predicted"/>